<keyword evidence="7" id="KW-1185">Reference proteome</keyword>
<evidence type="ECO:0000256" key="2">
    <source>
        <dbReference type="ARBA" id="ARBA00023125"/>
    </source>
</evidence>
<dbReference type="InterPro" id="IPR001845">
    <property type="entry name" value="HTH_ArsR_DNA-bd_dom"/>
</dbReference>
<dbReference type="NCBIfam" id="NF033788">
    <property type="entry name" value="HTH_metalloreg"/>
    <property type="match status" value="1"/>
</dbReference>
<dbReference type="PANTHER" id="PTHR33154:SF18">
    <property type="entry name" value="ARSENICAL RESISTANCE OPERON REPRESSOR"/>
    <property type="match status" value="1"/>
</dbReference>
<dbReference type="Pfam" id="PF01022">
    <property type="entry name" value="HTH_5"/>
    <property type="match status" value="1"/>
</dbReference>
<dbReference type="PROSITE" id="PS50987">
    <property type="entry name" value="HTH_ARSR_2"/>
    <property type="match status" value="1"/>
</dbReference>
<evidence type="ECO:0000313" key="7">
    <source>
        <dbReference type="Proteomes" id="UP000481339"/>
    </source>
</evidence>
<dbReference type="AlphaFoldDB" id="A0A7C8BP05"/>
<dbReference type="InterPro" id="IPR011991">
    <property type="entry name" value="ArsR-like_HTH"/>
</dbReference>
<organism evidence="6 7">
    <name type="scientific">Pseudoclavibacter caeni</name>
    <dbReference type="NCBI Taxonomy" id="908846"/>
    <lineage>
        <taxon>Bacteria</taxon>
        <taxon>Bacillati</taxon>
        <taxon>Actinomycetota</taxon>
        <taxon>Actinomycetes</taxon>
        <taxon>Micrococcales</taxon>
        <taxon>Microbacteriaceae</taxon>
        <taxon>Pseudoclavibacter</taxon>
    </lineage>
</organism>
<dbReference type="EMBL" id="WBKA01000001">
    <property type="protein sequence ID" value="KAB1633383.1"/>
    <property type="molecule type" value="Genomic_DNA"/>
</dbReference>
<keyword evidence="1" id="KW-0805">Transcription regulation</keyword>
<keyword evidence="2" id="KW-0238">DNA-binding</keyword>
<dbReference type="Gene3D" id="1.10.10.10">
    <property type="entry name" value="Winged helix-like DNA-binding domain superfamily/Winged helix DNA-binding domain"/>
    <property type="match status" value="1"/>
</dbReference>
<dbReference type="PANTHER" id="PTHR33154">
    <property type="entry name" value="TRANSCRIPTIONAL REGULATOR, ARSR FAMILY"/>
    <property type="match status" value="1"/>
</dbReference>
<accession>A0A7C8BP05</accession>
<evidence type="ECO:0000259" key="5">
    <source>
        <dbReference type="PROSITE" id="PS50987"/>
    </source>
</evidence>
<dbReference type="SMART" id="SM00418">
    <property type="entry name" value="HTH_ARSR"/>
    <property type="match status" value="1"/>
</dbReference>
<feature type="domain" description="HTH arsR-type" evidence="5">
    <location>
        <begin position="30"/>
        <end position="127"/>
    </location>
</feature>
<dbReference type="InterPro" id="IPR051081">
    <property type="entry name" value="HTH_MetalResp_TranReg"/>
</dbReference>
<dbReference type="GO" id="GO:0003700">
    <property type="term" value="F:DNA-binding transcription factor activity"/>
    <property type="evidence" value="ECO:0007669"/>
    <property type="project" value="InterPro"/>
</dbReference>
<proteinExistence type="predicted"/>
<dbReference type="PROSITE" id="PS00846">
    <property type="entry name" value="HTH_ARSR_1"/>
    <property type="match status" value="1"/>
</dbReference>
<keyword evidence="3" id="KW-0804">Transcription</keyword>
<dbReference type="InterPro" id="IPR036388">
    <property type="entry name" value="WH-like_DNA-bd_sf"/>
</dbReference>
<dbReference type="InterPro" id="IPR018334">
    <property type="entry name" value="ArsR_HTH"/>
</dbReference>
<dbReference type="Proteomes" id="UP000481339">
    <property type="component" value="Unassembled WGS sequence"/>
</dbReference>
<dbReference type="PRINTS" id="PR00778">
    <property type="entry name" value="HTHARSR"/>
</dbReference>
<evidence type="ECO:0000256" key="3">
    <source>
        <dbReference type="ARBA" id="ARBA00023163"/>
    </source>
</evidence>
<dbReference type="CDD" id="cd00090">
    <property type="entry name" value="HTH_ARSR"/>
    <property type="match status" value="1"/>
</dbReference>
<evidence type="ECO:0000256" key="4">
    <source>
        <dbReference type="SAM" id="MobiDB-lite"/>
    </source>
</evidence>
<feature type="region of interest" description="Disordered" evidence="4">
    <location>
        <begin position="1"/>
        <end position="20"/>
    </location>
</feature>
<dbReference type="OrthoDB" id="3628603at2"/>
<dbReference type="SUPFAM" id="SSF46785">
    <property type="entry name" value="Winged helix' DNA-binding domain"/>
    <property type="match status" value="1"/>
</dbReference>
<comment type="caution">
    <text evidence="6">The sequence shown here is derived from an EMBL/GenBank/DDBJ whole genome shotgun (WGS) entry which is preliminary data.</text>
</comment>
<dbReference type="RefSeq" id="WP_158035162.1">
    <property type="nucleotide sequence ID" value="NZ_BAAAZV010000007.1"/>
</dbReference>
<dbReference type="GO" id="GO:0003677">
    <property type="term" value="F:DNA binding"/>
    <property type="evidence" value="ECO:0007669"/>
    <property type="project" value="UniProtKB-KW"/>
</dbReference>
<name>A0A7C8BP05_9MICO</name>
<dbReference type="InterPro" id="IPR036390">
    <property type="entry name" value="WH_DNA-bd_sf"/>
</dbReference>
<evidence type="ECO:0000313" key="6">
    <source>
        <dbReference type="EMBL" id="KAB1633383.1"/>
    </source>
</evidence>
<protein>
    <submittedName>
        <fullName evidence="6">Helix-turn-helix transcriptional regulator</fullName>
    </submittedName>
</protein>
<reference evidence="6 7" key="1">
    <citation type="submission" date="2019-09" db="EMBL/GenBank/DDBJ databases">
        <title>Phylogeny of genus Pseudoclavibacter and closely related genus.</title>
        <authorList>
            <person name="Li Y."/>
        </authorList>
    </citation>
    <scope>NUCLEOTIDE SEQUENCE [LARGE SCALE GENOMIC DNA]</scope>
    <source>
        <strain evidence="6 7">JCM 16921</strain>
    </source>
</reference>
<sequence>MKATLPSPALRPPTTDERDDCCVPTGQPVPDPGASRALAGRLKALSDPTRLQLLQLVAAHPGGTACICDLTEPLGVTQPTVSHHMKLLAEAGLVTREQRGRWAHYTIQPDALAELGELVARIARSSPCSNSMADSRQAVTAS</sequence>
<gene>
    <name evidence="6" type="ORF">F8O02_00060</name>
</gene>
<evidence type="ECO:0000256" key="1">
    <source>
        <dbReference type="ARBA" id="ARBA00023015"/>
    </source>
</evidence>